<dbReference type="Gene3D" id="1.20.1330.10">
    <property type="entry name" value="f41 fragment of flagellin, N-terminal domain"/>
    <property type="match status" value="1"/>
</dbReference>
<dbReference type="PANTHER" id="PTHR42792:SF1">
    <property type="entry name" value="FLAGELLAR HOOK-ASSOCIATED PROTEIN 3"/>
    <property type="match status" value="1"/>
</dbReference>
<organism evidence="6 7">
    <name type="scientific">Geomonas terrae</name>
    <dbReference type="NCBI Taxonomy" id="2562681"/>
    <lineage>
        <taxon>Bacteria</taxon>
        <taxon>Pseudomonadati</taxon>
        <taxon>Thermodesulfobacteriota</taxon>
        <taxon>Desulfuromonadia</taxon>
        <taxon>Geobacterales</taxon>
        <taxon>Geobacteraceae</taxon>
        <taxon>Geomonas</taxon>
    </lineage>
</organism>
<keyword evidence="6" id="KW-0282">Flagellum</keyword>
<dbReference type="NCBIfam" id="TIGR02550">
    <property type="entry name" value="flagell_flgL"/>
    <property type="match status" value="1"/>
</dbReference>
<dbReference type="GO" id="GO:0071973">
    <property type="term" value="P:bacterial-type flagellum-dependent cell motility"/>
    <property type="evidence" value="ECO:0007669"/>
    <property type="project" value="InterPro"/>
</dbReference>
<keyword evidence="3" id="KW-0975">Bacterial flagellum</keyword>
<comment type="similarity">
    <text evidence="2">Belongs to the bacterial flagellin family.</text>
</comment>
<dbReference type="Pfam" id="PF00669">
    <property type="entry name" value="Flagellin_N"/>
    <property type="match status" value="1"/>
</dbReference>
<dbReference type="GO" id="GO:0009424">
    <property type="term" value="C:bacterial-type flagellum hook"/>
    <property type="evidence" value="ECO:0007669"/>
    <property type="project" value="InterPro"/>
</dbReference>
<evidence type="ECO:0000256" key="1">
    <source>
        <dbReference type="ARBA" id="ARBA00004365"/>
    </source>
</evidence>
<evidence type="ECO:0000256" key="3">
    <source>
        <dbReference type="ARBA" id="ARBA00023143"/>
    </source>
</evidence>
<gene>
    <name evidence="6" type="primary">flgL</name>
    <name evidence="6" type="ORF">E4633_05760</name>
</gene>
<evidence type="ECO:0000259" key="4">
    <source>
        <dbReference type="Pfam" id="PF00669"/>
    </source>
</evidence>
<comment type="subcellular location">
    <subcellularLocation>
        <location evidence="1">Bacterial flagellum</location>
    </subcellularLocation>
</comment>
<keyword evidence="7" id="KW-1185">Reference proteome</keyword>
<dbReference type="GO" id="GO:0005198">
    <property type="term" value="F:structural molecule activity"/>
    <property type="evidence" value="ECO:0007669"/>
    <property type="project" value="InterPro"/>
</dbReference>
<dbReference type="Proteomes" id="UP000306416">
    <property type="component" value="Unassembled WGS sequence"/>
</dbReference>
<keyword evidence="6" id="KW-0966">Cell projection</keyword>
<dbReference type="InterPro" id="IPR001029">
    <property type="entry name" value="Flagellin_N"/>
</dbReference>
<dbReference type="InterPro" id="IPR046358">
    <property type="entry name" value="Flagellin_C"/>
</dbReference>
<feature type="domain" description="Flagellin N-terminal" evidence="4">
    <location>
        <begin position="7"/>
        <end position="138"/>
    </location>
</feature>
<dbReference type="InterPro" id="IPR001492">
    <property type="entry name" value="Flagellin"/>
</dbReference>
<reference evidence="6 7" key="1">
    <citation type="submission" date="2019-04" db="EMBL/GenBank/DDBJ databases">
        <title>Geobacter oryzae sp. nov., ferric-reducing bacteria isolated from paddy soil.</title>
        <authorList>
            <person name="Xu Z."/>
            <person name="Masuda Y."/>
            <person name="Itoh H."/>
            <person name="Senoo K."/>
        </authorList>
    </citation>
    <scope>NUCLEOTIDE SEQUENCE [LARGE SCALE GENOMIC DNA]</scope>
    <source>
        <strain evidence="6 7">Red111</strain>
    </source>
</reference>
<protein>
    <submittedName>
        <fullName evidence="6">Flagellar hook-associated protein 3</fullName>
    </submittedName>
</protein>
<dbReference type="SUPFAM" id="SSF64518">
    <property type="entry name" value="Phase 1 flagellin"/>
    <property type="match status" value="1"/>
</dbReference>
<keyword evidence="6" id="KW-0969">Cilium</keyword>
<evidence type="ECO:0000256" key="2">
    <source>
        <dbReference type="ARBA" id="ARBA00005709"/>
    </source>
</evidence>
<sequence>MRITPGMSADNAIYNLQQGRTTIDQLQEQLASGYNINRPSDDPLSTRQLLDLQEQIDAGSQYSSNITKTETLLNVSNTALSSMADLMQQVKKISGDMVTGTLDATSTASAITNLTQLKSQLVDMGNTRLGDQYVFGGYSTSQPFDSTGVFSGTTDILKVEVAPNSYVGATVDGAALLRGGKPAATVGSGATAGQGPIDILGSIDALITAIGNKDSAGILDGVKNLKAGADQINVALSDVGGRLVRLDNMKSMITNNQNTLKTVFGDIQNVDYAKAGVLLSQQTTAFNAALSATAKLSQLSLLDYMS</sequence>
<feature type="domain" description="Flagellin C-terminal" evidence="5">
    <location>
        <begin position="230"/>
        <end position="305"/>
    </location>
</feature>
<evidence type="ECO:0000313" key="6">
    <source>
        <dbReference type="EMBL" id="TGU74962.1"/>
    </source>
</evidence>
<evidence type="ECO:0000259" key="5">
    <source>
        <dbReference type="Pfam" id="PF00700"/>
    </source>
</evidence>
<dbReference type="PANTHER" id="PTHR42792">
    <property type="entry name" value="FLAGELLIN"/>
    <property type="match status" value="1"/>
</dbReference>
<accession>A0A4V3P0C0</accession>
<dbReference type="AlphaFoldDB" id="A0A4V3P0C0"/>
<dbReference type="Pfam" id="PF00700">
    <property type="entry name" value="Flagellin_C"/>
    <property type="match status" value="1"/>
</dbReference>
<comment type="caution">
    <text evidence="6">The sequence shown here is derived from an EMBL/GenBank/DDBJ whole genome shotgun (WGS) entry which is preliminary data.</text>
</comment>
<dbReference type="RefSeq" id="WP_135869278.1">
    <property type="nucleotide sequence ID" value="NZ_SRSC01000001.1"/>
</dbReference>
<dbReference type="EMBL" id="SRSC01000001">
    <property type="protein sequence ID" value="TGU74962.1"/>
    <property type="molecule type" value="Genomic_DNA"/>
</dbReference>
<dbReference type="InterPro" id="IPR013384">
    <property type="entry name" value="Flagell_FlgL"/>
</dbReference>
<proteinExistence type="inferred from homology"/>
<evidence type="ECO:0000313" key="7">
    <source>
        <dbReference type="Proteomes" id="UP000306416"/>
    </source>
</evidence>
<name>A0A4V3P0C0_9BACT</name>